<sequence>MIKTLRRIIKQDKERFVIPKGVQQVIPIRALWPDGIFLSATSSPNRIGSRISTTP</sequence>
<gene>
    <name evidence="1" type="ORF">PACILC2_52570</name>
</gene>
<name>A0ABQ4NEP1_9BACL</name>
<dbReference type="EMBL" id="BOVJ01000202">
    <property type="protein sequence ID" value="GIQ66689.1"/>
    <property type="molecule type" value="Genomic_DNA"/>
</dbReference>
<keyword evidence="2" id="KW-1185">Reference proteome</keyword>
<proteinExistence type="predicted"/>
<protein>
    <submittedName>
        <fullName evidence="1">Uncharacterized protein</fullName>
    </submittedName>
</protein>
<evidence type="ECO:0000313" key="1">
    <source>
        <dbReference type="EMBL" id="GIQ66689.1"/>
    </source>
</evidence>
<reference evidence="1 2" key="1">
    <citation type="submission" date="2021-04" db="EMBL/GenBank/DDBJ databases">
        <title>Draft genome sequence of Paenibacillus cisolokensis, LC2-13A.</title>
        <authorList>
            <person name="Uke A."/>
            <person name="Chhe C."/>
            <person name="Baramee S."/>
            <person name="Kosugi A."/>
        </authorList>
    </citation>
    <scope>NUCLEOTIDE SEQUENCE [LARGE SCALE GENOMIC DNA]</scope>
    <source>
        <strain evidence="1 2">LC2-13A</strain>
    </source>
</reference>
<comment type="caution">
    <text evidence="1">The sequence shown here is derived from an EMBL/GenBank/DDBJ whole genome shotgun (WGS) entry which is preliminary data.</text>
</comment>
<dbReference type="Proteomes" id="UP000680304">
    <property type="component" value="Unassembled WGS sequence"/>
</dbReference>
<organism evidence="1 2">
    <name type="scientific">Paenibacillus cisolokensis</name>
    <dbReference type="NCBI Taxonomy" id="1658519"/>
    <lineage>
        <taxon>Bacteria</taxon>
        <taxon>Bacillati</taxon>
        <taxon>Bacillota</taxon>
        <taxon>Bacilli</taxon>
        <taxon>Bacillales</taxon>
        <taxon>Paenibacillaceae</taxon>
        <taxon>Paenibacillus</taxon>
    </lineage>
</organism>
<evidence type="ECO:0000313" key="2">
    <source>
        <dbReference type="Proteomes" id="UP000680304"/>
    </source>
</evidence>
<accession>A0ABQ4NEP1</accession>